<keyword evidence="4" id="KW-0378">Hydrolase</keyword>
<dbReference type="AlphaFoldDB" id="A0A392M384"/>
<keyword evidence="4 5" id="KW-0121">Carboxypeptidase</keyword>
<keyword evidence="6" id="KW-1185">Reference proteome</keyword>
<reference evidence="5 6" key="1">
    <citation type="journal article" date="2018" name="Front. Plant Sci.">
        <title>Red Clover (Trifolium pratense) and Zigzag Clover (T. medium) - A Picture of Genomic Similarities and Differences.</title>
        <authorList>
            <person name="Dluhosova J."/>
            <person name="Istvanek J."/>
            <person name="Nedelnik J."/>
            <person name="Repkova J."/>
        </authorList>
    </citation>
    <scope>NUCLEOTIDE SEQUENCE [LARGE SCALE GENOMIC DNA]</scope>
    <source>
        <strain evidence="6">cv. 10/8</strain>
        <tissue evidence="5">Leaf</tissue>
    </source>
</reference>
<proteinExistence type="inferred from homology"/>
<dbReference type="GO" id="GO:0004185">
    <property type="term" value="F:serine-type carboxypeptidase activity"/>
    <property type="evidence" value="ECO:0007669"/>
    <property type="project" value="UniProtKB-UniRule"/>
</dbReference>
<name>A0A392M384_9FABA</name>
<dbReference type="InterPro" id="IPR029058">
    <property type="entry name" value="AB_hydrolase_fold"/>
</dbReference>
<keyword evidence="3" id="KW-0964">Secreted</keyword>
<dbReference type="PROSITE" id="PS00131">
    <property type="entry name" value="CARBOXYPEPT_SER_SER"/>
    <property type="match status" value="1"/>
</dbReference>
<feature type="non-terminal residue" evidence="5">
    <location>
        <position position="1"/>
    </location>
</feature>
<dbReference type="SUPFAM" id="SSF53474">
    <property type="entry name" value="alpha/beta-Hydrolases"/>
    <property type="match status" value="1"/>
</dbReference>
<evidence type="ECO:0000256" key="4">
    <source>
        <dbReference type="RuleBase" id="RU361156"/>
    </source>
</evidence>
<organism evidence="5 6">
    <name type="scientific">Trifolium medium</name>
    <dbReference type="NCBI Taxonomy" id="97028"/>
    <lineage>
        <taxon>Eukaryota</taxon>
        <taxon>Viridiplantae</taxon>
        <taxon>Streptophyta</taxon>
        <taxon>Embryophyta</taxon>
        <taxon>Tracheophyta</taxon>
        <taxon>Spermatophyta</taxon>
        <taxon>Magnoliopsida</taxon>
        <taxon>eudicotyledons</taxon>
        <taxon>Gunneridae</taxon>
        <taxon>Pentapetalae</taxon>
        <taxon>rosids</taxon>
        <taxon>fabids</taxon>
        <taxon>Fabales</taxon>
        <taxon>Fabaceae</taxon>
        <taxon>Papilionoideae</taxon>
        <taxon>50 kb inversion clade</taxon>
        <taxon>NPAAA clade</taxon>
        <taxon>Hologalegina</taxon>
        <taxon>IRL clade</taxon>
        <taxon>Trifolieae</taxon>
        <taxon>Trifolium</taxon>
    </lineage>
</organism>
<dbReference type="GO" id="GO:0005576">
    <property type="term" value="C:extracellular region"/>
    <property type="evidence" value="ECO:0007669"/>
    <property type="project" value="UniProtKB-SubCell"/>
</dbReference>
<dbReference type="PANTHER" id="PTHR11802:SF32">
    <property type="entry name" value="SERINE CARBOXYPEPTIDASE-LIKE 29"/>
    <property type="match status" value="1"/>
</dbReference>
<keyword evidence="4" id="KW-0645">Protease</keyword>
<evidence type="ECO:0000313" key="6">
    <source>
        <dbReference type="Proteomes" id="UP000265520"/>
    </source>
</evidence>
<gene>
    <name evidence="5" type="ORF">A2U01_0002470</name>
</gene>
<dbReference type="GO" id="GO:0006508">
    <property type="term" value="P:proteolysis"/>
    <property type="evidence" value="ECO:0007669"/>
    <property type="project" value="UniProtKB-KW"/>
</dbReference>
<protein>
    <recommendedName>
        <fullName evidence="4">Carboxypeptidase</fullName>
        <ecNumber evidence="4">3.4.16.-</ecNumber>
    </recommendedName>
</protein>
<dbReference type="InterPro" id="IPR001563">
    <property type="entry name" value="Peptidase_S10"/>
</dbReference>
<evidence type="ECO:0000313" key="5">
    <source>
        <dbReference type="EMBL" id="MCH81679.1"/>
    </source>
</evidence>
<dbReference type="PANTHER" id="PTHR11802">
    <property type="entry name" value="SERINE PROTEASE FAMILY S10 SERINE CARBOXYPEPTIDASE"/>
    <property type="match status" value="1"/>
</dbReference>
<dbReference type="EMBL" id="LXQA010002625">
    <property type="protein sequence ID" value="MCH81679.1"/>
    <property type="molecule type" value="Genomic_DNA"/>
</dbReference>
<dbReference type="GO" id="GO:0005773">
    <property type="term" value="C:vacuole"/>
    <property type="evidence" value="ECO:0007669"/>
    <property type="project" value="TreeGrafter"/>
</dbReference>
<evidence type="ECO:0000256" key="2">
    <source>
        <dbReference type="ARBA" id="ARBA00009431"/>
    </source>
</evidence>
<sequence>RFPQYKETEFFISGESYAGHYVPQLSQVIVKHNSATKQDSINLKGYMVGNALTDDFNDQLGIFQFMWATGMISDQTFKLLNLLCDFQSVEHPSQSCEKILEIADNELGNIDPYSIFTPPCHELLMPSPWQPILIHLNHFHHHDISNASSPGIYARILAPIAS</sequence>
<dbReference type="Gene3D" id="3.40.50.1820">
    <property type="entry name" value="alpha/beta hydrolase"/>
    <property type="match status" value="1"/>
</dbReference>
<comment type="similarity">
    <text evidence="2 4">Belongs to the peptidase S10 family.</text>
</comment>
<evidence type="ECO:0000256" key="3">
    <source>
        <dbReference type="ARBA" id="ARBA00022525"/>
    </source>
</evidence>
<evidence type="ECO:0000256" key="1">
    <source>
        <dbReference type="ARBA" id="ARBA00004613"/>
    </source>
</evidence>
<dbReference type="InterPro" id="IPR018202">
    <property type="entry name" value="Ser_caboxypep_ser_AS"/>
</dbReference>
<comment type="caution">
    <text evidence="5">The sequence shown here is derived from an EMBL/GenBank/DDBJ whole genome shotgun (WGS) entry which is preliminary data.</text>
</comment>
<dbReference type="EC" id="3.4.16.-" evidence="4"/>
<dbReference type="Pfam" id="PF00450">
    <property type="entry name" value="Peptidase_S10"/>
    <property type="match status" value="1"/>
</dbReference>
<comment type="subcellular location">
    <subcellularLocation>
        <location evidence="1">Secreted</location>
    </subcellularLocation>
</comment>
<accession>A0A392M384</accession>
<dbReference type="Proteomes" id="UP000265520">
    <property type="component" value="Unassembled WGS sequence"/>
</dbReference>